<name>A0A0D2LB44_9CHLO</name>
<evidence type="ECO:0000313" key="4">
    <source>
        <dbReference type="Proteomes" id="UP000054498"/>
    </source>
</evidence>
<feature type="region of interest" description="Disordered" evidence="1">
    <location>
        <begin position="1"/>
        <end position="22"/>
    </location>
</feature>
<organism evidence="3 4">
    <name type="scientific">Monoraphidium neglectum</name>
    <dbReference type="NCBI Taxonomy" id="145388"/>
    <lineage>
        <taxon>Eukaryota</taxon>
        <taxon>Viridiplantae</taxon>
        <taxon>Chlorophyta</taxon>
        <taxon>core chlorophytes</taxon>
        <taxon>Chlorophyceae</taxon>
        <taxon>CS clade</taxon>
        <taxon>Sphaeropleales</taxon>
        <taxon>Selenastraceae</taxon>
        <taxon>Monoraphidium</taxon>
    </lineage>
</organism>
<dbReference type="Proteomes" id="UP000054498">
    <property type="component" value="Unassembled WGS sequence"/>
</dbReference>
<accession>A0A0D2LB44</accession>
<sequence>MVRSAQHVQERPPGRRRRPRRRGTPARLIAAVVVCCLLTRASAKRCSADGPAYDIDGRFKQVVPAGWRLAPAYVMRENMVLTKCPLYGNYSSLYGLKWCCQYYPDWSGRSGQVLRGGAPRAPGGAGACLSRHELMAAACVAQQGCAAFSGDHLYLRPVPKPGGRTWTDVPSAPYWQRCSPGEPCPPTFVLVDLSPKPYGRGNCKRGFRLYATDGNVTMERASYAAWPNHYRRQPYFIGSCTQFEGFIGGKLPYRILQQFYAFKTKQFTWSNEDPCPLCKLQQSPKARATCSLCR</sequence>
<gene>
    <name evidence="3" type="ORF">MNEG_3972</name>
</gene>
<dbReference type="RefSeq" id="XP_013903003.1">
    <property type="nucleotide sequence ID" value="XM_014047549.1"/>
</dbReference>
<dbReference type="GeneID" id="25736850"/>
<evidence type="ECO:0000256" key="1">
    <source>
        <dbReference type="SAM" id="MobiDB-lite"/>
    </source>
</evidence>
<evidence type="ECO:0000256" key="2">
    <source>
        <dbReference type="SAM" id="SignalP"/>
    </source>
</evidence>
<reference evidence="3 4" key="1">
    <citation type="journal article" date="2013" name="BMC Genomics">
        <title>Reconstruction of the lipid metabolism for the microalga Monoraphidium neglectum from its genome sequence reveals characteristics suitable for biofuel production.</title>
        <authorList>
            <person name="Bogen C."/>
            <person name="Al-Dilaimi A."/>
            <person name="Albersmeier A."/>
            <person name="Wichmann J."/>
            <person name="Grundmann M."/>
            <person name="Rupp O."/>
            <person name="Lauersen K.J."/>
            <person name="Blifernez-Klassen O."/>
            <person name="Kalinowski J."/>
            <person name="Goesmann A."/>
            <person name="Mussgnug J.H."/>
            <person name="Kruse O."/>
        </authorList>
    </citation>
    <scope>NUCLEOTIDE SEQUENCE [LARGE SCALE GENOMIC DNA]</scope>
    <source>
        <strain evidence="3 4">SAG 48.87</strain>
    </source>
</reference>
<evidence type="ECO:0000313" key="3">
    <source>
        <dbReference type="EMBL" id="KIZ03984.1"/>
    </source>
</evidence>
<keyword evidence="2" id="KW-0732">Signal</keyword>
<keyword evidence="4" id="KW-1185">Reference proteome</keyword>
<dbReference type="EMBL" id="KK100748">
    <property type="protein sequence ID" value="KIZ03984.1"/>
    <property type="molecule type" value="Genomic_DNA"/>
</dbReference>
<protein>
    <submittedName>
        <fullName evidence="3">Uncharacterized protein</fullName>
    </submittedName>
</protein>
<dbReference type="KEGG" id="mng:MNEG_3972"/>
<feature type="chain" id="PRO_5002257718" evidence="2">
    <location>
        <begin position="44"/>
        <end position="294"/>
    </location>
</feature>
<dbReference type="AlphaFoldDB" id="A0A0D2LB44"/>
<proteinExistence type="predicted"/>
<feature type="signal peptide" evidence="2">
    <location>
        <begin position="1"/>
        <end position="43"/>
    </location>
</feature>